<evidence type="ECO:0000256" key="1">
    <source>
        <dbReference type="ARBA" id="ARBA00004948"/>
    </source>
</evidence>
<evidence type="ECO:0000259" key="3">
    <source>
        <dbReference type="Pfam" id="PF02581"/>
    </source>
</evidence>
<dbReference type="Pfam" id="PF02581">
    <property type="entry name" value="TMP-TENI"/>
    <property type="match status" value="1"/>
</dbReference>
<dbReference type="EMBL" id="PEYC01000051">
    <property type="protein sequence ID" value="PIS39912.1"/>
    <property type="molecule type" value="Genomic_DNA"/>
</dbReference>
<dbReference type="AlphaFoldDB" id="A0A2H0YQ80"/>
<dbReference type="SUPFAM" id="SSF51391">
    <property type="entry name" value="Thiamin phosphate synthase"/>
    <property type="match status" value="1"/>
</dbReference>
<dbReference type="CDD" id="cd00564">
    <property type="entry name" value="TMP_TenI"/>
    <property type="match status" value="1"/>
</dbReference>
<dbReference type="PANTHER" id="PTHR20857:SF23">
    <property type="entry name" value="THIAMINE BIOSYNTHETIC BIFUNCTIONAL ENZYME"/>
    <property type="match status" value="1"/>
</dbReference>
<feature type="domain" description="Thiamine phosphate synthase/TenI" evidence="3">
    <location>
        <begin position="10"/>
        <end position="56"/>
    </location>
</feature>
<sequence>MRPKLNEIDLYFITDSRLTKKTVLENVKSAIKAGVKIVQYREKEKSTGEMVEEAIQAEKLGADYIGVSPIFE</sequence>
<evidence type="ECO:0000313" key="5">
    <source>
        <dbReference type="Proteomes" id="UP000231472"/>
    </source>
</evidence>
<dbReference type="InterPro" id="IPR013785">
    <property type="entry name" value="Aldolase_TIM"/>
</dbReference>
<evidence type="ECO:0000313" key="4">
    <source>
        <dbReference type="EMBL" id="PIS39912.1"/>
    </source>
</evidence>
<protein>
    <recommendedName>
        <fullName evidence="3">Thiamine phosphate synthase/TenI domain-containing protein</fullName>
    </recommendedName>
</protein>
<dbReference type="GO" id="GO:0004789">
    <property type="term" value="F:thiamine-phosphate diphosphorylase activity"/>
    <property type="evidence" value="ECO:0007669"/>
    <property type="project" value="TreeGrafter"/>
</dbReference>
<dbReference type="GO" id="GO:0005737">
    <property type="term" value="C:cytoplasm"/>
    <property type="evidence" value="ECO:0007669"/>
    <property type="project" value="TreeGrafter"/>
</dbReference>
<dbReference type="GO" id="GO:0009228">
    <property type="term" value="P:thiamine biosynthetic process"/>
    <property type="evidence" value="ECO:0007669"/>
    <property type="project" value="UniProtKB-KW"/>
</dbReference>
<accession>A0A2H0YQ80</accession>
<keyword evidence="2" id="KW-0784">Thiamine biosynthesis</keyword>
<evidence type="ECO:0000256" key="2">
    <source>
        <dbReference type="ARBA" id="ARBA00022977"/>
    </source>
</evidence>
<dbReference type="Gene3D" id="3.20.20.70">
    <property type="entry name" value="Aldolase class I"/>
    <property type="match status" value="1"/>
</dbReference>
<dbReference type="PANTHER" id="PTHR20857">
    <property type="entry name" value="THIAMINE-PHOSPHATE PYROPHOSPHORYLASE"/>
    <property type="match status" value="1"/>
</dbReference>
<comment type="pathway">
    <text evidence="1">Cofactor biosynthesis; thiamine diphosphate biosynthesis.</text>
</comment>
<name>A0A2H0YQ80_9BACT</name>
<dbReference type="Proteomes" id="UP000231472">
    <property type="component" value="Unassembled WGS sequence"/>
</dbReference>
<dbReference type="InterPro" id="IPR022998">
    <property type="entry name" value="ThiamineP_synth_TenI"/>
</dbReference>
<dbReference type="InterPro" id="IPR036206">
    <property type="entry name" value="ThiamineP_synth_sf"/>
</dbReference>
<gene>
    <name evidence="4" type="ORF">COT32_02525</name>
</gene>
<reference evidence="5" key="1">
    <citation type="submission" date="2017-09" db="EMBL/GenBank/DDBJ databases">
        <title>Depth-based differentiation of microbial function through sediment-hosted aquifers and enrichment of novel symbionts in the deep terrestrial subsurface.</title>
        <authorList>
            <person name="Probst A.J."/>
            <person name="Ladd B."/>
            <person name="Jarett J.K."/>
            <person name="Geller-Mcgrath D.E."/>
            <person name="Sieber C.M.K."/>
            <person name="Emerson J.B."/>
            <person name="Anantharaman K."/>
            <person name="Thomas B.C."/>
            <person name="Malmstrom R."/>
            <person name="Stieglmeier M."/>
            <person name="Klingl A."/>
            <person name="Woyke T."/>
            <person name="Ryan C.M."/>
            <person name="Banfield J.F."/>
        </authorList>
    </citation>
    <scope>NUCLEOTIDE SEQUENCE [LARGE SCALE GENOMIC DNA]</scope>
</reference>
<feature type="non-terminal residue" evidence="4">
    <location>
        <position position="72"/>
    </location>
</feature>
<organism evidence="4 5">
    <name type="scientific">Candidatus Nealsonbacteria bacterium CG08_land_8_20_14_0_20_36_22</name>
    <dbReference type="NCBI Taxonomy" id="1974704"/>
    <lineage>
        <taxon>Bacteria</taxon>
        <taxon>Candidatus Nealsoniibacteriota</taxon>
    </lineage>
</organism>
<comment type="caution">
    <text evidence="4">The sequence shown here is derived from an EMBL/GenBank/DDBJ whole genome shotgun (WGS) entry which is preliminary data.</text>
</comment>
<proteinExistence type="predicted"/>